<evidence type="ECO:0000313" key="3">
    <source>
        <dbReference type="EMBL" id="QEE15135.1"/>
    </source>
</evidence>
<evidence type="ECO:0000259" key="2">
    <source>
        <dbReference type="Pfam" id="PF13472"/>
    </source>
</evidence>
<keyword evidence="1" id="KW-0472">Membrane</keyword>
<proteinExistence type="predicted"/>
<dbReference type="KEGG" id="psyt:DSAG12_00958"/>
<reference evidence="3 4" key="2">
    <citation type="journal article" date="2024" name="Int. J. Syst. Evol. Microbiol.">
        <title>Promethearchaeum syntrophicum gen. nov., sp. nov., an anaerobic, obligately syntrophic archaeon, the first isolate of the lineage 'Asgard' archaea, and proposal of the new archaeal phylum Promethearchaeota phyl. nov. and kingdom Promethearchaeati regn. nov.</title>
        <authorList>
            <person name="Imachi H."/>
            <person name="Nobu M.K."/>
            <person name="Kato S."/>
            <person name="Takaki Y."/>
            <person name="Miyazaki M."/>
            <person name="Miyata M."/>
            <person name="Ogawara M."/>
            <person name="Saito Y."/>
            <person name="Sakai S."/>
            <person name="Tahara Y.O."/>
            <person name="Takano Y."/>
            <person name="Tasumi E."/>
            <person name="Uematsu K."/>
            <person name="Yoshimura T."/>
            <person name="Itoh T."/>
            <person name="Ohkuma M."/>
            <person name="Takai K."/>
        </authorList>
    </citation>
    <scope>NUCLEOTIDE SEQUENCE [LARGE SCALE GENOMIC DNA]</scope>
    <source>
        <strain evidence="3 4">MK-D1</strain>
    </source>
</reference>
<dbReference type="Pfam" id="PF13472">
    <property type="entry name" value="Lipase_GDSL_2"/>
    <property type="match status" value="1"/>
</dbReference>
<dbReference type="RefSeq" id="WP_244626303.1">
    <property type="nucleotide sequence ID" value="NZ_CP042905.2"/>
</dbReference>
<gene>
    <name evidence="3" type="ORF">DSAG12_00958</name>
</gene>
<feature type="domain" description="SGNH hydrolase-type esterase" evidence="2">
    <location>
        <begin position="56"/>
        <end position="234"/>
    </location>
</feature>
<keyword evidence="4" id="KW-1185">Reference proteome</keyword>
<feature type="transmembrane region" description="Helical" evidence="1">
    <location>
        <begin position="268"/>
        <end position="288"/>
    </location>
</feature>
<keyword evidence="3" id="KW-0378">Hydrolase</keyword>
<dbReference type="InterPro" id="IPR036514">
    <property type="entry name" value="SGNH_hydro_sf"/>
</dbReference>
<protein>
    <submittedName>
        <fullName evidence="3">SGNH/GDSL hydrolase family protein</fullName>
    </submittedName>
</protein>
<keyword evidence="1" id="KW-0812">Transmembrane</keyword>
<sequence>MNRTKKFANLIMYFIFLNFLVSSLLTNNLNYKQISLKSNIFYPKSSYSTSNVSFLALGDSYTIGQSVAYNERWPVQLSTRLQNSGYNVGPVEFIAQTGWTTADLSTALFREPSNIPYNLVSLLIGVNDQYKGISSEDYRTNFKYLLNLSIRYAGNNPNHVFVVSIPDYGVTPFINDDIQKDVIKKEIDLFNLINYDESINANVHYINITSISRRASDNLSLLTYDSLHPSGKMYSEWVDAIEPVIKPLVGILNEDSEKISNSNFFSEYQNYFLILLFLLAFIGLVLYTKLAHYLISQKFTGLDKNKQSNVFQK</sequence>
<dbReference type="GO" id="GO:0016787">
    <property type="term" value="F:hydrolase activity"/>
    <property type="evidence" value="ECO:0007669"/>
    <property type="project" value="UniProtKB-KW"/>
</dbReference>
<keyword evidence="1" id="KW-1133">Transmembrane helix</keyword>
<name>A0A5B9D7Y8_9ARCH</name>
<dbReference type="EMBL" id="CP042905">
    <property type="protein sequence ID" value="QEE15135.1"/>
    <property type="molecule type" value="Genomic_DNA"/>
</dbReference>
<dbReference type="GeneID" id="41328957"/>
<evidence type="ECO:0000256" key="1">
    <source>
        <dbReference type="SAM" id="Phobius"/>
    </source>
</evidence>
<organism evidence="3 4">
    <name type="scientific">Promethearchaeum syntrophicum</name>
    <dbReference type="NCBI Taxonomy" id="2594042"/>
    <lineage>
        <taxon>Archaea</taxon>
        <taxon>Promethearchaeati</taxon>
        <taxon>Promethearchaeota</taxon>
        <taxon>Promethearchaeia</taxon>
        <taxon>Promethearchaeales</taxon>
        <taxon>Promethearchaeaceae</taxon>
        <taxon>Promethearchaeum</taxon>
    </lineage>
</organism>
<dbReference type="AlphaFoldDB" id="A0A5B9D7Y8"/>
<dbReference type="InterPro" id="IPR013830">
    <property type="entry name" value="SGNH_hydro"/>
</dbReference>
<dbReference type="SUPFAM" id="SSF52266">
    <property type="entry name" value="SGNH hydrolase"/>
    <property type="match status" value="1"/>
</dbReference>
<dbReference type="Proteomes" id="UP000321408">
    <property type="component" value="Chromosome"/>
</dbReference>
<accession>A0A5B9D7Y8</accession>
<reference evidence="3 4" key="1">
    <citation type="journal article" date="2020" name="Nature">
        <title>Isolation of an archaeon at the prokaryote-eukaryote interface.</title>
        <authorList>
            <person name="Imachi H."/>
            <person name="Nobu M.K."/>
            <person name="Nakahara N."/>
            <person name="Morono Y."/>
            <person name="Ogawara M."/>
            <person name="Takaki Y."/>
            <person name="Takano Y."/>
            <person name="Uematsu K."/>
            <person name="Ikuta T."/>
            <person name="Ito M."/>
            <person name="Matsui Y."/>
            <person name="Miyazaki M."/>
            <person name="Murata K."/>
            <person name="Saito Y."/>
            <person name="Sakai S."/>
            <person name="Song C."/>
            <person name="Tasumi E."/>
            <person name="Yamanaka Y."/>
            <person name="Yamaguchi T."/>
            <person name="Kamagata Y."/>
            <person name="Tamaki H."/>
            <person name="Takai K."/>
        </authorList>
    </citation>
    <scope>NUCLEOTIDE SEQUENCE [LARGE SCALE GENOMIC DNA]</scope>
    <source>
        <strain evidence="3 4">MK-D1</strain>
    </source>
</reference>
<evidence type="ECO:0000313" key="4">
    <source>
        <dbReference type="Proteomes" id="UP000321408"/>
    </source>
</evidence>
<feature type="transmembrane region" description="Helical" evidence="1">
    <location>
        <begin position="7"/>
        <end position="25"/>
    </location>
</feature>
<dbReference type="Gene3D" id="3.40.50.1110">
    <property type="entry name" value="SGNH hydrolase"/>
    <property type="match status" value="1"/>
</dbReference>